<reference evidence="5 6" key="1">
    <citation type="submission" date="2018-12" db="EMBL/GenBank/DDBJ databases">
        <authorList>
            <person name="Grouzdev D.S."/>
            <person name="Krutkina M.S."/>
        </authorList>
    </citation>
    <scope>NUCLEOTIDE SEQUENCE [LARGE SCALE GENOMIC DNA]</scope>
    <source>
        <strain evidence="5 6">RmlP026</strain>
    </source>
</reference>
<reference evidence="5 6" key="2">
    <citation type="submission" date="2019-02" db="EMBL/GenBank/DDBJ databases">
        <title>'Lichenibacterium ramalinii' gen. nov. sp. nov., 'Lichenibacterium minor' gen. nov. sp. nov.</title>
        <authorList>
            <person name="Pankratov T."/>
        </authorList>
    </citation>
    <scope>NUCLEOTIDE SEQUENCE [LARGE SCALE GENOMIC DNA]</scope>
    <source>
        <strain evidence="5 6">RmlP026</strain>
    </source>
</reference>
<sequence length="126" mass="13571">MTERPSQPPEAPLLRTVAMPCDTNASGAIFGGWILSQMDLAGGTFAARRSRGRVVTGSIEAMRFIHAVEVGDEVSCFCSLDGSDEKSLTVKIETWSQTRDGNDAEKVTEGLFTYVPVDDAGKPRGF</sequence>
<dbReference type="CDD" id="cd03442">
    <property type="entry name" value="BFIT_BACH"/>
    <property type="match status" value="1"/>
</dbReference>
<proteinExistence type="inferred from homology"/>
<dbReference type="Pfam" id="PF03061">
    <property type="entry name" value="4HBT"/>
    <property type="match status" value="1"/>
</dbReference>
<dbReference type="RefSeq" id="WP_129229840.1">
    <property type="nucleotide sequence ID" value="NZ_QYBB01000072.1"/>
</dbReference>
<evidence type="ECO:0000313" key="6">
    <source>
        <dbReference type="Proteomes" id="UP000290759"/>
    </source>
</evidence>
<evidence type="ECO:0000259" key="4">
    <source>
        <dbReference type="PROSITE" id="PS51770"/>
    </source>
</evidence>
<dbReference type="InterPro" id="IPR029069">
    <property type="entry name" value="HotDog_dom_sf"/>
</dbReference>
<dbReference type="PROSITE" id="PS51770">
    <property type="entry name" value="HOTDOG_ACOT"/>
    <property type="match status" value="1"/>
</dbReference>
<gene>
    <name evidence="5" type="ORF">D3273_25860</name>
</gene>
<dbReference type="InterPro" id="IPR006683">
    <property type="entry name" value="Thioestr_dom"/>
</dbReference>
<dbReference type="PANTHER" id="PTHR11049">
    <property type="entry name" value="ACYL COENZYME A THIOESTER HYDROLASE"/>
    <property type="match status" value="1"/>
</dbReference>
<feature type="domain" description="HotDog ACOT-type" evidence="4">
    <location>
        <begin position="8"/>
        <end position="120"/>
    </location>
</feature>
<comment type="similarity">
    <text evidence="1">Belongs to the acyl coenzyme A hydrolase family.</text>
</comment>
<dbReference type="PANTHER" id="PTHR11049:SF5">
    <property type="entry name" value="ACYL-COA THIOESTER HYDROLASE YCIA"/>
    <property type="match status" value="1"/>
</dbReference>
<dbReference type="Proteomes" id="UP000290759">
    <property type="component" value="Unassembled WGS sequence"/>
</dbReference>
<evidence type="ECO:0000313" key="5">
    <source>
        <dbReference type="EMBL" id="RYC29073.1"/>
    </source>
</evidence>
<evidence type="ECO:0000256" key="1">
    <source>
        <dbReference type="ARBA" id="ARBA00010458"/>
    </source>
</evidence>
<dbReference type="InterPro" id="IPR033120">
    <property type="entry name" value="HOTDOG_ACOT"/>
</dbReference>
<dbReference type="AlphaFoldDB" id="A0A4Q2TYB4"/>
<keyword evidence="6" id="KW-1185">Reference proteome</keyword>
<protein>
    <submittedName>
        <fullName evidence="5">Acyl-CoA thioesterase</fullName>
    </submittedName>
</protein>
<dbReference type="EMBL" id="QYBB01000072">
    <property type="protein sequence ID" value="RYC29073.1"/>
    <property type="molecule type" value="Genomic_DNA"/>
</dbReference>
<dbReference type="GO" id="GO:0005829">
    <property type="term" value="C:cytosol"/>
    <property type="evidence" value="ECO:0007669"/>
    <property type="project" value="TreeGrafter"/>
</dbReference>
<name>A0A4Q2TYB4_9HYPH</name>
<evidence type="ECO:0000256" key="3">
    <source>
        <dbReference type="PROSITE-ProRule" id="PRU01106"/>
    </source>
</evidence>
<organism evidence="5 6">
    <name type="scientific">Lichenibacterium minor</name>
    <dbReference type="NCBI Taxonomy" id="2316528"/>
    <lineage>
        <taxon>Bacteria</taxon>
        <taxon>Pseudomonadati</taxon>
        <taxon>Pseudomonadota</taxon>
        <taxon>Alphaproteobacteria</taxon>
        <taxon>Hyphomicrobiales</taxon>
        <taxon>Lichenihabitantaceae</taxon>
        <taxon>Lichenibacterium</taxon>
    </lineage>
</organism>
<dbReference type="Gene3D" id="3.10.129.10">
    <property type="entry name" value="Hotdog Thioesterase"/>
    <property type="match status" value="1"/>
</dbReference>
<dbReference type="OrthoDB" id="9801856at2"/>
<accession>A0A4Q2TYB4</accession>
<keyword evidence="2 3" id="KW-0378">Hydrolase</keyword>
<comment type="caution">
    <text evidence="5">The sequence shown here is derived from an EMBL/GenBank/DDBJ whole genome shotgun (WGS) entry which is preliminary data.</text>
</comment>
<dbReference type="GO" id="GO:0006637">
    <property type="term" value="P:acyl-CoA metabolic process"/>
    <property type="evidence" value="ECO:0007669"/>
    <property type="project" value="TreeGrafter"/>
</dbReference>
<dbReference type="GO" id="GO:0009062">
    <property type="term" value="P:fatty acid catabolic process"/>
    <property type="evidence" value="ECO:0007669"/>
    <property type="project" value="TreeGrafter"/>
</dbReference>
<dbReference type="InterPro" id="IPR040170">
    <property type="entry name" value="Cytosol_ACT"/>
</dbReference>
<dbReference type="GO" id="GO:0052816">
    <property type="term" value="F:long-chain fatty acyl-CoA hydrolase activity"/>
    <property type="evidence" value="ECO:0007669"/>
    <property type="project" value="TreeGrafter"/>
</dbReference>
<evidence type="ECO:0000256" key="2">
    <source>
        <dbReference type="ARBA" id="ARBA00022801"/>
    </source>
</evidence>
<dbReference type="SUPFAM" id="SSF54637">
    <property type="entry name" value="Thioesterase/thiol ester dehydrase-isomerase"/>
    <property type="match status" value="1"/>
</dbReference>